<evidence type="ECO:0000256" key="2">
    <source>
        <dbReference type="ARBA" id="ARBA00022679"/>
    </source>
</evidence>
<dbReference type="EMBL" id="CP027860">
    <property type="protein sequence ID" value="AVP97128.1"/>
    <property type="molecule type" value="Genomic_DNA"/>
</dbReference>
<evidence type="ECO:0000259" key="4">
    <source>
        <dbReference type="Pfam" id="PF22624"/>
    </source>
</evidence>
<keyword evidence="2" id="KW-0808">Transferase</keyword>
<sequence>MSTLTLVLDCHDELPGIDPSDWQLLSADERHKANRFVFDRDRQQSIRAAAGLRRALAAYCGLPPETLVFQRNAYGKPCLVPGPASASTAVPQPTTNSVQLSHCEFNLSHSSGAILIGIARHPLGVDVEHFAGRPFPESVMSSVFTDREREMVCSDRLGLQISGFMHWSRKEAVIKADGRGMSLNPAGFDIRVEPLPAQSAELARDCWRCDIDGQSYFGATVALRKGWVCAIACRNQADRDRALWLWDRW</sequence>
<organism evidence="5 6">
    <name type="scientific">Ahniella affigens</name>
    <dbReference type="NCBI Taxonomy" id="2021234"/>
    <lineage>
        <taxon>Bacteria</taxon>
        <taxon>Pseudomonadati</taxon>
        <taxon>Pseudomonadota</taxon>
        <taxon>Gammaproteobacteria</taxon>
        <taxon>Lysobacterales</taxon>
        <taxon>Rhodanobacteraceae</taxon>
        <taxon>Ahniella</taxon>
    </lineage>
</organism>
<dbReference type="InterPro" id="IPR008278">
    <property type="entry name" value="4-PPantetheinyl_Trfase_dom"/>
</dbReference>
<dbReference type="Pfam" id="PF22624">
    <property type="entry name" value="AASDHPPT_N"/>
    <property type="match status" value="1"/>
</dbReference>
<evidence type="ECO:0000313" key="5">
    <source>
        <dbReference type="EMBL" id="AVP97128.1"/>
    </source>
</evidence>
<proteinExistence type="inferred from homology"/>
<dbReference type="AlphaFoldDB" id="A0A2P1PQP5"/>
<evidence type="ECO:0000256" key="1">
    <source>
        <dbReference type="ARBA" id="ARBA00010990"/>
    </source>
</evidence>
<dbReference type="PANTHER" id="PTHR12215">
    <property type="entry name" value="PHOSPHOPANTETHEINE TRANSFERASE"/>
    <property type="match status" value="1"/>
</dbReference>
<dbReference type="RefSeq" id="WP_106891052.1">
    <property type="nucleotide sequence ID" value="NZ_CP027860.1"/>
</dbReference>
<dbReference type="InterPro" id="IPR037143">
    <property type="entry name" value="4-PPantetheinyl_Trfase_dom_sf"/>
</dbReference>
<dbReference type="Pfam" id="PF01648">
    <property type="entry name" value="ACPS"/>
    <property type="match status" value="1"/>
</dbReference>
<dbReference type="Gene3D" id="3.90.470.20">
    <property type="entry name" value="4'-phosphopantetheinyl transferase domain"/>
    <property type="match status" value="2"/>
</dbReference>
<dbReference type="PANTHER" id="PTHR12215:SF10">
    <property type="entry name" value="L-AMINOADIPATE-SEMIALDEHYDE DEHYDROGENASE-PHOSPHOPANTETHEINYL TRANSFERASE"/>
    <property type="match status" value="1"/>
</dbReference>
<dbReference type="OrthoDB" id="9808281at2"/>
<name>A0A2P1PQP5_9GAMM</name>
<dbReference type="GO" id="GO:0005829">
    <property type="term" value="C:cytosol"/>
    <property type="evidence" value="ECO:0007669"/>
    <property type="project" value="TreeGrafter"/>
</dbReference>
<evidence type="ECO:0000313" key="6">
    <source>
        <dbReference type="Proteomes" id="UP000241074"/>
    </source>
</evidence>
<dbReference type="GO" id="GO:0008897">
    <property type="term" value="F:holo-[acyl-carrier-protein] synthase activity"/>
    <property type="evidence" value="ECO:0007669"/>
    <property type="project" value="InterPro"/>
</dbReference>
<dbReference type="InterPro" id="IPR050559">
    <property type="entry name" value="P-Pant_transferase_sf"/>
</dbReference>
<evidence type="ECO:0000259" key="3">
    <source>
        <dbReference type="Pfam" id="PF01648"/>
    </source>
</evidence>
<dbReference type="KEGG" id="xba:C7S18_07950"/>
<comment type="similarity">
    <text evidence="1">Belongs to the P-Pant transferase superfamily. Gsp/Sfp/HetI/AcpT family.</text>
</comment>
<gene>
    <name evidence="5" type="ORF">C7S18_07950</name>
</gene>
<keyword evidence="6" id="KW-1185">Reference proteome</keyword>
<protein>
    <submittedName>
        <fullName evidence="5">Uncharacterized protein</fullName>
    </submittedName>
</protein>
<reference evidence="5 6" key="1">
    <citation type="submission" date="2018-03" db="EMBL/GenBank/DDBJ databases">
        <title>Ahniella affigens gen. nov., sp. nov., a gammaproteobacterium isolated from sandy soil near a stream.</title>
        <authorList>
            <person name="Ko Y."/>
            <person name="Kim J.-H."/>
        </authorList>
    </citation>
    <scope>NUCLEOTIDE SEQUENCE [LARGE SCALE GENOMIC DNA]</scope>
    <source>
        <strain evidence="5 6">D13</strain>
    </source>
</reference>
<dbReference type="InterPro" id="IPR055066">
    <property type="entry name" value="AASDHPPT_N"/>
</dbReference>
<dbReference type="GO" id="GO:0019878">
    <property type="term" value="P:lysine biosynthetic process via aminoadipic acid"/>
    <property type="evidence" value="ECO:0007669"/>
    <property type="project" value="TreeGrafter"/>
</dbReference>
<feature type="domain" description="4'-phosphopantetheinyl transferase N-terminal" evidence="4">
    <location>
        <begin position="23"/>
        <end position="111"/>
    </location>
</feature>
<feature type="domain" description="4'-phosphopantetheinyl transferase" evidence="3">
    <location>
        <begin position="122"/>
        <end position="207"/>
    </location>
</feature>
<dbReference type="Proteomes" id="UP000241074">
    <property type="component" value="Chromosome"/>
</dbReference>
<dbReference type="SUPFAM" id="SSF56214">
    <property type="entry name" value="4'-phosphopantetheinyl transferase"/>
    <property type="match status" value="2"/>
</dbReference>
<accession>A0A2P1PQP5</accession>
<dbReference type="GO" id="GO:0000287">
    <property type="term" value="F:magnesium ion binding"/>
    <property type="evidence" value="ECO:0007669"/>
    <property type="project" value="InterPro"/>
</dbReference>
<reference evidence="5 6" key="2">
    <citation type="submission" date="2018-03" db="EMBL/GenBank/DDBJ databases">
        <authorList>
            <person name="Keele B.F."/>
        </authorList>
    </citation>
    <scope>NUCLEOTIDE SEQUENCE [LARGE SCALE GENOMIC DNA]</scope>
    <source>
        <strain evidence="5 6">D13</strain>
    </source>
</reference>